<dbReference type="Proteomes" id="UP000694620">
    <property type="component" value="Chromosome 5"/>
</dbReference>
<comment type="similarity">
    <text evidence="2">Belongs to the frataxin family.</text>
</comment>
<dbReference type="PROSITE" id="PS50810">
    <property type="entry name" value="FRATAXIN_2"/>
    <property type="match status" value="1"/>
</dbReference>
<gene>
    <name evidence="17" type="primary">FXN</name>
    <name evidence="17" type="synonym">fxn</name>
</gene>
<dbReference type="GO" id="GO:0034986">
    <property type="term" value="F:iron chaperone activity"/>
    <property type="evidence" value="ECO:0007669"/>
    <property type="project" value="TreeGrafter"/>
</dbReference>
<dbReference type="GeneTree" id="ENSGT00390000005811"/>
<evidence type="ECO:0000256" key="9">
    <source>
        <dbReference type="ARBA" id="ARBA00023002"/>
    </source>
</evidence>
<dbReference type="GO" id="GO:0008199">
    <property type="term" value="F:ferric iron binding"/>
    <property type="evidence" value="ECO:0007669"/>
    <property type="project" value="InterPro"/>
</dbReference>
<evidence type="ECO:0000256" key="5">
    <source>
        <dbReference type="ARBA" id="ARBA00022434"/>
    </source>
</evidence>
<dbReference type="GO" id="GO:0016226">
    <property type="term" value="P:iron-sulfur cluster assembly"/>
    <property type="evidence" value="ECO:0007669"/>
    <property type="project" value="InterPro"/>
</dbReference>
<evidence type="ECO:0000256" key="6">
    <source>
        <dbReference type="ARBA" id="ARBA00022448"/>
    </source>
</evidence>
<evidence type="ECO:0000256" key="2">
    <source>
        <dbReference type="ARBA" id="ARBA00008183"/>
    </source>
</evidence>
<name>A0A8C4RJA0_ERPCA</name>
<dbReference type="OrthoDB" id="1897642at2759"/>
<dbReference type="PROSITE" id="PS01344">
    <property type="entry name" value="FRATAXIN_1"/>
    <property type="match status" value="1"/>
</dbReference>
<dbReference type="GO" id="GO:0006826">
    <property type="term" value="P:iron ion transport"/>
    <property type="evidence" value="ECO:0007669"/>
    <property type="project" value="UniProtKB-KW"/>
</dbReference>
<dbReference type="EC" id="1.16.3.1" evidence="3"/>
<comment type="function">
    <text evidence="14">Modulates the RNA-binding activity of ACO1. May be involved in the cytoplasmic iron-sulfur protein biogenesis. May contribute to oxidative stress resistance and overall cell survival.</text>
</comment>
<evidence type="ECO:0000256" key="1">
    <source>
        <dbReference type="ARBA" id="ARBA00004173"/>
    </source>
</evidence>
<dbReference type="AlphaFoldDB" id="A0A8C4RJA0"/>
<keyword evidence="18" id="KW-1185">Reference proteome</keyword>
<dbReference type="CDD" id="cd00503">
    <property type="entry name" value="Frataxin"/>
    <property type="match status" value="1"/>
</dbReference>
<evidence type="ECO:0000256" key="14">
    <source>
        <dbReference type="ARBA" id="ARBA00045532"/>
    </source>
</evidence>
<dbReference type="InterPro" id="IPR002908">
    <property type="entry name" value="Frataxin/CyaY"/>
</dbReference>
<keyword evidence="7" id="KW-0410">Iron transport</keyword>
<keyword evidence="5" id="KW-0409">Iron storage</keyword>
<evidence type="ECO:0000256" key="4">
    <source>
        <dbReference type="ARBA" id="ARBA00014720"/>
    </source>
</evidence>
<evidence type="ECO:0000256" key="3">
    <source>
        <dbReference type="ARBA" id="ARBA00013107"/>
    </source>
</evidence>
<comment type="catalytic activity">
    <reaction evidence="16">
        <text>4 Fe(2+) + O2 + 4 H(+) = 4 Fe(3+) + 2 H2O</text>
        <dbReference type="Rhea" id="RHEA:11148"/>
        <dbReference type="ChEBI" id="CHEBI:15377"/>
        <dbReference type="ChEBI" id="CHEBI:15378"/>
        <dbReference type="ChEBI" id="CHEBI:15379"/>
        <dbReference type="ChEBI" id="CHEBI:29033"/>
        <dbReference type="ChEBI" id="CHEBI:29034"/>
        <dbReference type="EC" id="1.16.3.1"/>
    </reaction>
</comment>
<evidence type="ECO:0000256" key="13">
    <source>
        <dbReference type="ARBA" id="ARBA00023133"/>
    </source>
</evidence>
<dbReference type="RefSeq" id="XP_028658160.1">
    <property type="nucleotide sequence ID" value="XM_028802327.2"/>
</dbReference>
<comment type="subcellular location">
    <subcellularLocation>
        <location evidence="1">Mitochondrion</location>
    </subcellularLocation>
</comment>
<accession>A0A8C4RJA0</accession>
<dbReference type="PRINTS" id="PR00904">
    <property type="entry name" value="FRATAXIN"/>
</dbReference>
<organism evidence="17 18">
    <name type="scientific">Erpetoichthys calabaricus</name>
    <name type="common">Rope fish</name>
    <name type="synonym">Calamoichthys calabaricus</name>
    <dbReference type="NCBI Taxonomy" id="27687"/>
    <lineage>
        <taxon>Eukaryota</taxon>
        <taxon>Metazoa</taxon>
        <taxon>Chordata</taxon>
        <taxon>Craniata</taxon>
        <taxon>Vertebrata</taxon>
        <taxon>Euteleostomi</taxon>
        <taxon>Actinopterygii</taxon>
        <taxon>Polypteriformes</taxon>
        <taxon>Polypteridae</taxon>
        <taxon>Erpetoichthys</taxon>
    </lineage>
</organism>
<reference evidence="17" key="3">
    <citation type="submission" date="2025-09" db="UniProtKB">
        <authorList>
            <consortium name="Ensembl"/>
        </authorList>
    </citation>
    <scope>IDENTIFICATION</scope>
</reference>
<keyword evidence="8" id="KW-0809">Transit peptide</keyword>
<evidence type="ECO:0000313" key="18">
    <source>
        <dbReference type="Proteomes" id="UP000694620"/>
    </source>
</evidence>
<dbReference type="GO" id="GO:0004322">
    <property type="term" value="F:ferroxidase activity"/>
    <property type="evidence" value="ECO:0007669"/>
    <property type="project" value="UniProtKB-EC"/>
</dbReference>
<dbReference type="InterPro" id="IPR036524">
    <property type="entry name" value="Frataxin/CyaY_sf"/>
</dbReference>
<dbReference type="Ensembl" id="ENSECRT00000002632.1">
    <property type="protein sequence ID" value="ENSECRP00000002592.1"/>
    <property type="gene ID" value="ENSECRG00000001774.1"/>
</dbReference>
<keyword evidence="12" id="KW-0496">Mitochondrion</keyword>
<dbReference type="NCBIfam" id="TIGR03421">
    <property type="entry name" value="FeS_CyaY"/>
    <property type="match status" value="1"/>
</dbReference>
<keyword evidence="9" id="KW-0560">Oxidoreductase</keyword>
<protein>
    <recommendedName>
        <fullName evidence="4">Frataxin, mitochondrial</fullName>
        <ecNumber evidence="3">1.16.3.1</ecNumber>
    </recommendedName>
</protein>
<dbReference type="Pfam" id="PF01491">
    <property type="entry name" value="Frataxin_Cyay"/>
    <property type="match status" value="1"/>
</dbReference>
<dbReference type="GO" id="GO:0008198">
    <property type="term" value="F:ferrous iron binding"/>
    <property type="evidence" value="ECO:0007669"/>
    <property type="project" value="TreeGrafter"/>
</dbReference>
<evidence type="ECO:0000256" key="10">
    <source>
        <dbReference type="ARBA" id="ARBA00023004"/>
    </source>
</evidence>
<sequence>MSGWGSKGVRLCLRIRTCMSQTSRLPLLNGQRTVSRGISQFLKSKHLLEVPDHCIHMSSLVCRSDPSLTDEAFYERLADETLDALAEYFENLADKDFTFPDYDVTFGSGVLTIEVGGGHGTYVINKQTPNKQIWLSSPVSGPKRYDWNGHMWVYSHDGVSLYALLTEEFSAVFNTKVDLHRHIPKCKIQNRSGEKLNLKDC</sequence>
<dbReference type="PANTHER" id="PTHR16821:SF2">
    <property type="entry name" value="FRATAXIN, MITOCHONDRIAL"/>
    <property type="match status" value="1"/>
</dbReference>
<dbReference type="SUPFAM" id="SSF55387">
    <property type="entry name" value="Frataxin/Nqo15-like"/>
    <property type="match status" value="1"/>
</dbReference>
<dbReference type="SMART" id="SM01219">
    <property type="entry name" value="Frataxin_Cyay"/>
    <property type="match status" value="1"/>
</dbReference>
<keyword evidence="11" id="KW-0406">Ion transport</keyword>
<dbReference type="GeneID" id="114652122"/>
<evidence type="ECO:0000256" key="7">
    <source>
        <dbReference type="ARBA" id="ARBA00022496"/>
    </source>
</evidence>
<reference evidence="17" key="1">
    <citation type="submission" date="2021-06" db="EMBL/GenBank/DDBJ databases">
        <authorList>
            <consortium name="Wellcome Sanger Institute Data Sharing"/>
        </authorList>
    </citation>
    <scope>NUCLEOTIDE SEQUENCE [LARGE SCALE GENOMIC DNA]</scope>
</reference>
<dbReference type="CTD" id="2395"/>
<dbReference type="FunFam" id="3.30.920.10:FF:000002">
    <property type="entry name" value="Frataxin, mitochondrial"/>
    <property type="match status" value="1"/>
</dbReference>
<comment type="subunit">
    <text evidence="15">Interacts with ACO1. Interacts with ISCU (cytoplasmic form).</text>
</comment>
<dbReference type="GO" id="GO:0006783">
    <property type="term" value="P:heme biosynthetic process"/>
    <property type="evidence" value="ECO:0007669"/>
    <property type="project" value="UniProtKB-KW"/>
</dbReference>
<dbReference type="GO" id="GO:0005739">
    <property type="term" value="C:mitochondrion"/>
    <property type="evidence" value="ECO:0007669"/>
    <property type="project" value="UniProtKB-SubCell"/>
</dbReference>
<dbReference type="NCBIfam" id="TIGR03422">
    <property type="entry name" value="mito_frataxin"/>
    <property type="match status" value="1"/>
</dbReference>
<evidence type="ECO:0000313" key="17">
    <source>
        <dbReference type="Ensembl" id="ENSECRP00000002592.1"/>
    </source>
</evidence>
<evidence type="ECO:0000256" key="8">
    <source>
        <dbReference type="ARBA" id="ARBA00022946"/>
    </source>
</evidence>
<dbReference type="InterPro" id="IPR020895">
    <property type="entry name" value="Frataxin_CS"/>
</dbReference>
<evidence type="ECO:0000256" key="11">
    <source>
        <dbReference type="ARBA" id="ARBA00023065"/>
    </source>
</evidence>
<reference evidence="17" key="2">
    <citation type="submission" date="2025-08" db="UniProtKB">
        <authorList>
            <consortium name="Ensembl"/>
        </authorList>
    </citation>
    <scope>IDENTIFICATION</scope>
</reference>
<keyword evidence="10" id="KW-0408">Iron</keyword>
<evidence type="ECO:0000256" key="12">
    <source>
        <dbReference type="ARBA" id="ARBA00023128"/>
    </source>
</evidence>
<dbReference type="GO" id="GO:0006879">
    <property type="term" value="P:intracellular iron ion homeostasis"/>
    <property type="evidence" value="ECO:0007669"/>
    <property type="project" value="UniProtKB-KW"/>
</dbReference>
<dbReference type="GO" id="GO:0051537">
    <property type="term" value="F:2 iron, 2 sulfur cluster binding"/>
    <property type="evidence" value="ECO:0007669"/>
    <property type="project" value="TreeGrafter"/>
</dbReference>
<proteinExistence type="inferred from homology"/>
<evidence type="ECO:0000256" key="16">
    <source>
        <dbReference type="ARBA" id="ARBA00047990"/>
    </source>
</evidence>
<evidence type="ECO:0000256" key="15">
    <source>
        <dbReference type="ARBA" id="ARBA00046911"/>
    </source>
</evidence>
<dbReference type="PANTHER" id="PTHR16821">
    <property type="entry name" value="FRATAXIN"/>
    <property type="match status" value="1"/>
</dbReference>
<dbReference type="InterPro" id="IPR017789">
    <property type="entry name" value="Frataxin"/>
</dbReference>
<keyword evidence="6" id="KW-0813">Transport</keyword>
<keyword evidence="13" id="KW-0350">Heme biosynthesis</keyword>
<dbReference type="Gene3D" id="3.30.920.10">
    <property type="entry name" value="Frataxin/CyaY"/>
    <property type="match status" value="1"/>
</dbReference>